<dbReference type="WBParaSite" id="Bm8922a.1">
    <property type="protein sequence ID" value="Bm8922a.1"/>
    <property type="gene ID" value="WBGene00229183"/>
</dbReference>
<proteinExistence type="predicted"/>
<dbReference type="CTD" id="6097778"/>
<evidence type="ECO:0000313" key="6">
    <source>
        <dbReference type="WBParaSite" id="Bm8922a.1"/>
    </source>
</evidence>
<sequence length="401" mass="45642">MEQQLILSQSQEVEMPAGTDEFGKRDGENRREEKRKSETESRPSTSADDGISLPVVDGVIYSYKYISKVKDLPIKDMISTFVERNIRLPKIYLNGQPFEISFLLDTDFISERDLWVDNLGSWAGTVRRPTCKSIRVNAAGVPDTKNPYYVIRKKYGSHPHSDPPLGLMKCLCYLTRNGRATGNALLSYKCLENCNLQPRPHGNNKHSQNPYIRTYPSTLLKIKERIGSQSPATIWNELSVDSTGNMDAQATLRDRKQVYNARSIRKKSPDSQTQDDVNNLRQRVATLEEQNSKLIFTNAGLLEIVNDLRKAKQELEAENRRIKQDSYQERTNGLLLPHSTILNYPGQHPDKARASIYEMGTETTVMICDRCTEEYRVQEPSTVDQSACCKARFAAIPSHKY</sequence>
<reference evidence="6" key="4">
    <citation type="submission" date="2020-12" db="UniProtKB">
        <authorList>
            <consortium name="WormBaseParasite"/>
        </authorList>
    </citation>
    <scope>IDENTIFICATION</scope>
</reference>
<name>A0A0H5S2Z3_BRUMA</name>
<dbReference type="GeneID" id="6097778"/>
<feature type="coiled-coil region" evidence="1">
    <location>
        <begin position="270"/>
        <end position="328"/>
    </location>
</feature>
<dbReference type="OrthoDB" id="5791190at2759"/>
<evidence type="ECO:0000313" key="3">
    <source>
        <dbReference type="EMBL" id="CRZ23007.1"/>
    </source>
</evidence>
<feature type="region of interest" description="Disordered" evidence="2">
    <location>
        <begin position="1"/>
        <end position="49"/>
    </location>
</feature>
<dbReference type="RefSeq" id="XP_001894328.1">
    <property type="nucleotide sequence ID" value="XM_001894293.2"/>
</dbReference>
<dbReference type="KEGG" id="bmy:BM_BM8922"/>
<keyword evidence="5" id="KW-1185">Reference proteome</keyword>
<dbReference type="EMBL" id="LN856779">
    <property type="protein sequence ID" value="CRZ23007.1"/>
    <property type="molecule type" value="Genomic_DNA"/>
</dbReference>
<dbReference type="Proteomes" id="UP000006672">
    <property type="component" value="Unassembled WGS sequence"/>
</dbReference>
<reference evidence="3" key="2">
    <citation type="submission" date="2012-12" db="EMBL/GenBank/DDBJ databases">
        <authorList>
            <person name="Gao Y.W."/>
            <person name="Fan S.T."/>
            <person name="Sun H.T."/>
            <person name="Wang Z."/>
            <person name="Gao X.L."/>
            <person name="Li Y.G."/>
            <person name="Wang T.C."/>
            <person name="Zhang K."/>
            <person name="Xu W.W."/>
            <person name="Yu Z.J."/>
            <person name="Xia X.Z."/>
        </authorList>
    </citation>
    <scope>NUCLEOTIDE SEQUENCE</scope>
    <source>
        <strain evidence="3">FR3</strain>
    </source>
</reference>
<protein>
    <submittedName>
        <fullName evidence="3 6">Bm8922</fullName>
    </submittedName>
</protein>
<dbReference type="AlphaFoldDB" id="A0A0H5S2Z3"/>
<reference evidence="3 5" key="1">
    <citation type="journal article" date="2007" name="Science">
        <title>Draft genome of the filarial nematode parasite Brugia malayi.</title>
        <authorList>
            <person name="Ghedin E."/>
            <person name="Wang S."/>
            <person name="Spiro D."/>
            <person name="Caler E."/>
            <person name="Zhao Q."/>
            <person name="Crabtree J."/>
            <person name="Allen J.E."/>
            <person name="Delcher A.L."/>
            <person name="Guiliano D.B."/>
            <person name="Miranda-Saavedra D."/>
            <person name="Angiuoli S.V."/>
            <person name="Creasy T."/>
            <person name="Amedeo P."/>
            <person name="Haas B."/>
            <person name="El-Sayed N.M."/>
            <person name="Wortman J.R."/>
            <person name="Feldblyum T."/>
            <person name="Tallon L."/>
            <person name="Schatz M."/>
            <person name="Shumway M."/>
            <person name="Koo H."/>
            <person name="Salzberg S.L."/>
            <person name="Schobel S."/>
            <person name="Pertea M."/>
            <person name="Pop M."/>
            <person name="White O."/>
            <person name="Barton G.J."/>
            <person name="Carlow C.K."/>
            <person name="Crawford M.J."/>
            <person name="Daub J."/>
            <person name="Dimmic M.W."/>
            <person name="Estes C.F."/>
            <person name="Foster J.M."/>
            <person name="Ganatra M."/>
            <person name="Gregory W.F."/>
            <person name="Johnson N.M."/>
            <person name="Jin J."/>
            <person name="Komuniecki R."/>
            <person name="Korf I."/>
            <person name="Kumar S."/>
            <person name="Laney S."/>
            <person name="Li B.W."/>
            <person name="Li W."/>
            <person name="Lindblom T.H."/>
            <person name="Lustigman S."/>
            <person name="Ma D."/>
            <person name="Maina C.V."/>
            <person name="Martin D.M."/>
            <person name="McCarter J.P."/>
            <person name="McReynolds L."/>
            <person name="Mitreva M."/>
            <person name="Nutman T.B."/>
            <person name="Parkinson J."/>
            <person name="Peregrin-Alvarez J.M."/>
            <person name="Poole C."/>
            <person name="Ren Q."/>
            <person name="Saunders L."/>
            <person name="Sluder A.E."/>
            <person name="Smith K."/>
            <person name="Stanke M."/>
            <person name="Unnasch T.R."/>
            <person name="Ware J."/>
            <person name="Wei A.D."/>
            <person name="Weil G."/>
            <person name="Williams D.J."/>
            <person name="Zhang Y."/>
            <person name="Williams S.A."/>
            <person name="Fraser-Liggett C."/>
            <person name="Slatko B."/>
            <person name="Blaxter M.L."/>
            <person name="Scott A.L."/>
        </authorList>
    </citation>
    <scope>NUCLEOTIDE SEQUENCE</scope>
    <source>
        <strain evidence="3 5">FR3</strain>
    </source>
</reference>
<evidence type="ECO:0000256" key="2">
    <source>
        <dbReference type="SAM" id="MobiDB-lite"/>
    </source>
</evidence>
<reference evidence="4" key="3">
    <citation type="submission" date="2019-04" db="EMBL/GenBank/DDBJ databases">
        <authorList>
            <person name="Howe K."/>
            <person name="Paulini M."/>
            <person name="Williams G."/>
        </authorList>
    </citation>
    <scope>NUCLEOTIDE SEQUENCE [LARGE SCALE GENOMIC DNA]</scope>
    <source>
        <strain evidence="4">FR3</strain>
    </source>
</reference>
<feature type="compositionally biased region" description="Basic and acidic residues" evidence="2">
    <location>
        <begin position="21"/>
        <end position="41"/>
    </location>
</feature>
<gene>
    <name evidence="3 4 6" type="ORF">Bm8922</name>
    <name evidence="4" type="ORF">BM_BM8922</name>
    <name evidence="3" type="ORF">BM_Bm8922</name>
</gene>
<organism evidence="3">
    <name type="scientific">Brugia malayi</name>
    <name type="common">Filarial nematode worm</name>
    <dbReference type="NCBI Taxonomy" id="6279"/>
    <lineage>
        <taxon>Eukaryota</taxon>
        <taxon>Metazoa</taxon>
        <taxon>Ecdysozoa</taxon>
        <taxon>Nematoda</taxon>
        <taxon>Chromadorea</taxon>
        <taxon>Rhabditida</taxon>
        <taxon>Spirurina</taxon>
        <taxon>Spiruromorpha</taxon>
        <taxon>Filarioidea</taxon>
        <taxon>Onchocercidae</taxon>
        <taxon>Brugia</taxon>
    </lineage>
</organism>
<feature type="compositionally biased region" description="Polar residues" evidence="2">
    <location>
        <begin position="1"/>
        <end position="12"/>
    </location>
</feature>
<dbReference type="EMBL" id="CAAKNF010000194">
    <property type="protein sequence ID" value="VIO95487.1"/>
    <property type="molecule type" value="Genomic_DNA"/>
</dbReference>
<keyword evidence="1" id="KW-0175">Coiled coil</keyword>
<accession>A0A0H5S2Z3</accession>
<evidence type="ECO:0000313" key="4">
    <source>
        <dbReference type="EMBL" id="VIO95487.1"/>
    </source>
</evidence>
<evidence type="ECO:0000313" key="5">
    <source>
        <dbReference type="Proteomes" id="UP000006672"/>
    </source>
</evidence>
<accession>A0A4E9FF70</accession>
<evidence type="ECO:0000256" key="1">
    <source>
        <dbReference type="SAM" id="Coils"/>
    </source>
</evidence>